<evidence type="ECO:0000256" key="7">
    <source>
        <dbReference type="SAM" id="Phobius"/>
    </source>
</evidence>
<evidence type="ECO:0000256" key="2">
    <source>
        <dbReference type="ARBA" id="ARBA00007277"/>
    </source>
</evidence>
<accession>A0A7S3J7Y2</accession>
<evidence type="ECO:0000256" key="3">
    <source>
        <dbReference type="ARBA" id="ARBA00022692"/>
    </source>
</evidence>
<evidence type="ECO:0000313" key="8">
    <source>
        <dbReference type="EMBL" id="CAE0345980.1"/>
    </source>
</evidence>
<dbReference type="GO" id="GO:0008081">
    <property type="term" value="F:phosphoric diester hydrolase activity"/>
    <property type="evidence" value="ECO:0007669"/>
    <property type="project" value="InterPro"/>
</dbReference>
<dbReference type="SUPFAM" id="SSF51695">
    <property type="entry name" value="PLC-like phosphodiesterases"/>
    <property type="match status" value="1"/>
</dbReference>
<proteinExistence type="inferred from homology"/>
<keyword evidence="6 7" id="KW-0472">Membrane</keyword>
<gene>
    <name evidence="8" type="ORF">EHAR0213_LOCUS4890</name>
</gene>
<evidence type="ECO:0000256" key="5">
    <source>
        <dbReference type="ARBA" id="ARBA00022989"/>
    </source>
</evidence>
<comment type="subcellular location">
    <subcellularLocation>
        <location evidence="1">Membrane</location>
    </subcellularLocation>
</comment>
<comment type="similarity">
    <text evidence="2">Belongs to the glycerophosphoryl diester phosphodiesterase family.</text>
</comment>
<dbReference type="PANTHER" id="PTHR42758">
    <property type="entry name" value="PHOSPHATIDYLGLYCEROL PHOSPHOLIPASE C"/>
    <property type="match status" value="1"/>
</dbReference>
<protein>
    <submittedName>
        <fullName evidence="8">Uncharacterized protein</fullName>
    </submittedName>
</protein>
<evidence type="ECO:0000256" key="1">
    <source>
        <dbReference type="ARBA" id="ARBA00004370"/>
    </source>
</evidence>
<keyword evidence="5 7" id="KW-1133">Transmembrane helix</keyword>
<dbReference type="AlphaFoldDB" id="A0A7S3J7Y2"/>
<evidence type="ECO:0000256" key="4">
    <source>
        <dbReference type="ARBA" id="ARBA00022801"/>
    </source>
</evidence>
<dbReference type="InterPro" id="IPR052271">
    <property type="entry name" value="GDPD-Related"/>
</dbReference>
<dbReference type="PANTHER" id="PTHR42758:SF2">
    <property type="entry name" value="PHOSPHATIDYLGLYCEROL PHOSPHOLIPASE C"/>
    <property type="match status" value="1"/>
</dbReference>
<reference evidence="8" key="1">
    <citation type="submission" date="2021-01" db="EMBL/GenBank/DDBJ databases">
        <authorList>
            <person name="Corre E."/>
            <person name="Pelletier E."/>
            <person name="Niang G."/>
            <person name="Scheremetjew M."/>
            <person name="Finn R."/>
            <person name="Kale V."/>
            <person name="Holt S."/>
            <person name="Cochrane G."/>
            <person name="Meng A."/>
            <person name="Brown T."/>
            <person name="Cohen L."/>
        </authorList>
    </citation>
    <scope>NUCLEOTIDE SEQUENCE</scope>
    <source>
        <strain evidence="8">FSP1.4</strain>
    </source>
</reference>
<organism evidence="8">
    <name type="scientific">Euplotes harpa</name>
    <dbReference type="NCBI Taxonomy" id="151035"/>
    <lineage>
        <taxon>Eukaryota</taxon>
        <taxon>Sar</taxon>
        <taxon>Alveolata</taxon>
        <taxon>Ciliophora</taxon>
        <taxon>Intramacronucleata</taxon>
        <taxon>Spirotrichea</taxon>
        <taxon>Hypotrichia</taxon>
        <taxon>Euplotida</taxon>
        <taxon>Euplotidae</taxon>
        <taxon>Euplotes</taxon>
    </lineage>
</organism>
<dbReference type="Gene3D" id="3.20.20.190">
    <property type="entry name" value="Phosphatidylinositol (PI) phosphodiesterase"/>
    <property type="match status" value="1"/>
</dbReference>
<evidence type="ECO:0000256" key="6">
    <source>
        <dbReference type="ARBA" id="ARBA00023136"/>
    </source>
</evidence>
<keyword evidence="3 7" id="KW-0812">Transmembrane</keyword>
<dbReference type="InterPro" id="IPR017946">
    <property type="entry name" value="PLC-like_Pdiesterase_TIM-brl"/>
</dbReference>
<sequence>MIEEAYKILKKYDMLDQIFWGSFKELHTQELIRVDQSIPRFASQKEVTVMNLAYLLGFLPFISIPFDLYLSPFYNEGLVKTKPEEGISECKRSLGLALIRFMTLVSAPMISHLDKRGIDTMLWVLNDVEDLARALEIEGSPGVITDRPEAFISLLHKRYS</sequence>
<dbReference type="EMBL" id="HBII01011403">
    <property type="protein sequence ID" value="CAE0345980.1"/>
    <property type="molecule type" value="Transcribed_RNA"/>
</dbReference>
<name>A0A7S3J7Y2_9SPIT</name>
<keyword evidence="4" id="KW-0378">Hydrolase</keyword>
<feature type="transmembrane region" description="Helical" evidence="7">
    <location>
        <begin position="52"/>
        <end position="74"/>
    </location>
</feature>
<dbReference type="GO" id="GO:0046475">
    <property type="term" value="P:glycerophospholipid catabolic process"/>
    <property type="evidence" value="ECO:0007669"/>
    <property type="project" value="TreeGrafter"/>
</dbReference>
<dbReference type="GO" id="GO:0016020">
    <property type="term" value="C:membrane"/>
    <property type="evidence" value="ECO:0007669"/>
    <property type="project" value="UniProtKB-SubCell"/>
</dbReference>